<dbReference type="InterPro" id="IPR013154">
    <property type="entry name" value="ADH-like_N"/>
</dbReference>
<dbReference type="SUPFAM" id="SSF51735">
    <property type="entry name" value="NAD(P)-binding Rossmann-fold domains"/>
    <property type="match status" value="1"/>
</dbReference>
<dbReference type="Gene3D" id="3.40.50.720">
    <property type="entry name" value="NAD(P)-binding Rossmann-like Domain"/>
    <property type="match status" value="1"/>
</dbReference>
<evidence type="ECO:0000259" key="1">
    <source>
        <dbReference type="SMART" id="SM00829"/>
    </source>
</evidence>
<dbReference type="InterPro" id="IPR020843">
    <property type="entry name" value="ER"/>
</dbReference>
<organism evidence="2 3">
    <name type="scientific">Cerrena zonata</name>
    <dbReference type="NCBI Taxonomy" id="2478898"/>
    <lineage>
        <taxon>Eukaryota</taxon>
        <taxon>Fungi</taxon>
        <taxon>Dikarya</taxon>
        <taxon>Basidiomycota</taxon>
        <taxon>Agaricomycotina</taxon>
        <taxon>Agaricomycetes</taxon>
        <taxon>Polyporales</taxon>
        <taxon>Cerrenaceae</taxon>
        <taxon>Cerrena</taxon>
    </lineage>
</organism>
<protein>
    <recommendedName>
        <fullName evidence="1">Enoyl reductase (ER) domain-containing protein</fullName>
    </recommendedName>
</protein>
<dbReference type="Pfam" id="PF08240">
    <property type="entry name" value="ADH_N"/>
    <property type="match status" value="1"/>
</dbReference>
<evidence type="ECO:0000313" key="3">
    <source>
        <dbReference type="Proteomes" id="UP001385951"/>
    </source>
</evidence>
<dbReference type="Proteomes" id="UP001385951">
    <property type="component" value="Unassembled WGS sequence"/>
</dbReference>
<dbReference type="Pfam" id="PF00107">
    <property type="entry name" value="ADH_zinc_N"/>
    <property type="match status" value="1"/>
</dbReference>
<feature type="domain" description="Enoyl reductase (ER)" evidence="1">
    <location>
        <begin position="11"/>
        <end position="324"/>
    </location>
</feature>
<comment type="caution">
    <text evidence="2">The sequence shown here is derived from an EMBL/GenBank/DDBJ whole genome shotgun (WGS) entry which is preliminary data.</text>
</comment>
<dbReference type="SUPFAM" id="SSF50129">
    <property type="entry name" value="GroES-like"/>
    <property type="match status" value="1"/>
</dbReference>
<dbReference type="Gene3D" id="3.90.180.10">
    <property type="entry name" value="Medium-chain alcohol dehydrogenases, catalytic domain"/>
    <property type="match status" value="1"/>
</dbReference>
<dbReference type="InterPro" id="IPR013149">
    <property type="entry name" value="ADH-like_C"/>
</dbReference>
<name>A0AAW0FFT0_9APHY</name>
<gene>
    <name evidence="2" type="ORF">QCA50_017327</name>
</gene>
<dbReference type="PANTHER" id="PTHR45348:SF2">
    <property type="entry name" value="ZINC-TYPE ALCOHOL DEHYDROGENASE-LIKE PROTEIN C2E1P3.01"/>
    <property type="match status" value="1"/>
</dbReference>
<evidence type="ECO:0000313" key="2">
    <source>
        <dbReference type="EMBL" id="KAK7679616.1"/>
    </source>
</evidence>
<dbReference type="PANTHER" id="PTHR45348">
    <property type="entry name" value="HYPOTHETICAL OXIDOREDUCTASE (EUROFUNG)"/>
    <property type="match status" value="1"/>
</dbReference>
<dbReference type="GO" id="GO:0016651">
    <property type="term" value="F:oxidoreductase activity, acting on NAD(P)H"/>
    <property type="evidence" value="ECO:0007669"/>
    <property type="project" value="InterPro"/>
</dbReference>
<accession>A0AAW0FFT0</accession>
<dbReference type="CDD" id="cd08249">
    <property type="entry name" value="enoyl_reductase_like"/>
    <property type="match status" value="1"/>
</dbReference>
<keyword evidence="3" id="KW-1185">Reference proteome</keyword>
<dbReference type="AlphaFoldDB" id="A0AAW0FFT0"/>
<dbReference type="InterPro" id="IPR036291">
    <property type="entry name" value="NAD(P)-bd_dom_sf"/>
</dbReference>
<dbReference type="InterPro" id="IPR011032">
    <property type="entry name" value="GroES-like_sf"/>
</dbReference>
<reference evidence="2 3" key="1">
    <citation type="submission" date="2022-09" db="EMBL/GenBank/DDBJ databases">
        <authorList>
            <person name="Palmer J.M."/>
        </authorList>
    </citation>
    <scope>NUCLEOTIDE SEQUENCE [LARGE SCALE GENOMIC DNA]</scope>
    <source>
        <strain evidence="2 3">DSM 7382</strain>
    </source>
</reference>
<proteinExistence type="predicted"/>
<dbReference type="EMBL" id="JASBNA010000057">
    <property type="protein sequence ID" value="KAK7679616.1"/>
    <property type="molecule type" value="Genomic_DNA"/>
</dbReference>
<sequence length="345" mass="36997">MSFHDKYPRVKKIASIEVPKPQAGELLVRVEAVALNPIDWKAHEWGISIAQYPAILGCEVSGVVVQVGPEVNNRAIGDVIAFQSYPGETGKGGFQQFAIVEAAVTFEVPSNMSHDEASTLPACALTAVHAFYTDYIPTHDIGGANLVPFWKEGGKYAGTPIVVFGGASSNGQFAIQLARLSGLSPIIATASPHNEGLLKSLGATHVVNRNLTPTDLKSTIQEITSKPIQLIYDAIATEETQNLAYDVLKSGGKLLLALPSVIDQTKITSDKQVLHFVGKTYLPGLSAIDKEFYAVLPTYLKSGDIKPLIPESLPGGLHSISEGLGRLKRNELTARKLIVHPTETI</sequence>
<dbReference type="InterPro" id="IPR047122">
    <property type="entry name" value="Trans-enoyl_RdTase-like"/>
</dbReference>
<dbReference type="SMART" id="SM00829">
    <property type="entry name" value="PKS_ER"/>
    <property type="match status" value="1"/>
</dbReference>